<dbReference type="GeneID" id="98658660"/>
<accession>A0A6N6NPB7</accession>
<keyword evidence="2" id="KW-1185">Reference proteome</keyword>
<proteinExistence type="predicted"/>
<sequence>METYSFGDWVVYDPGYKNPEIGRVTEDKGQFARVCYHMGCTAASTDKQYLRPATEAEIQAAPHGIGHHRFDPWCPSAKECPGLGRCDAKAKEVENGMD</sequence>
<evidence type="ECO:0000313" key="1">
    <source>
        <dbReference type="EMBL" id="KAB1636636.1"/>
    </source>
</evidence>
<comment type="caution">
    <text evidence="1">The sequence shown here is derived from an EMBL/GenBank/DDBJ whole genome shotgun (WGS) entry which is preliminary data.</text>
</comment>
<dbReference type="EMBL" id="WAJR01000032">
    <property type="protein sequence ID" value="KAB1636636.1"/>
    <property type="molecule type" value="Genomic_DNA"/>
</dbReference>
<protein>
    <submittedName>
        <fullName evidence="1">Uncharacterized protein</fullName>
    </submittedName>
</protein>
<reference evidence="1 2" key="1">
    <citation type="submission" date="2019-09" db="EMBL/GenBank/DDBJ databases">
        <title>Whole genome shotgun sequencing (WGS) of Ellagibacter isourolithinifaciens DSM 104140(T) and Adlercreutzia muris DSM 29508(T).</title>
        <authorList>
            <person name="Stoll D.A."/>
            <person name="Danylec N."/>
            <person name="Huch M."/>
        </authorList>
    </citation>
    <scope>NUCLEOTIDE SEQUENCE [LARGE SCALE GENOMIC DNA]</scope>
    <source>
        <strain evidence="1 2">DSM 104140</strain>
    </source>
</reference>
<gene>
    <name evidence="1" type="ORF">F8C90_09570</name>
</gene>
<dbReference type="Proteomes" id="UP000468668">
    <property type="component" value="Unassembled WGS sequence"/>
</dbReference>
<dbReference type="AlphaFoldDB" id="A0A6N6NPB7"/>
<name>A0A6N6NPB7_9ACTN</name>
<dbReference type="RefSeq" id="WP_158050294.1">
    <property type="nucleotide sequence ID" value="NZ_WAJR01000032.1"/>
</dbReference>
<dbReference type="OrthoDB" id="3199438at2"/>
<organism evidence="1 2">
    <name type="scientific">Ellagibacter isourolithinifaciens</name>
    <dbReference type="NCBI Taxonomy" id="2137581"/>
    <lineage>
        <taxon>Bacteria</taxon>
        <taxon>Bacillati</taxon>
        <taxon>Actinomycetota</taxon>
        <taxon>Coriobacteriia</taxon>
        <taxon>Eggerthellales</taxon>
        <taxon>Eggerthellaceae</taxon>
        <taxon>Ellagibacter</taxon>
    </lineage>
</organism>
<evidence type="ECO:0000313" key="2">
    <source>
        <dbReference type="Proteomes" id="UP000468668"/>
    </source>
</evidence>